<feature type="compositionally biased region" description="Gly residues" evidence="10">
    <location>
        <begin position="677"/>
        <end position="690"/>
    </location>
</feature>
<evidence type="ECO:0008006" key="15">
    <source>
        <dbReference type="Google" id="ProtNLM"/>
    </source>
</evidence>
<feature type="compositionally biased region" description="Gly residues" evidence="10">
    <location>
        <begin position="422"/>
        <end position="434"/>
    </location>
</feature>
<feature type="compositionally biased region" description="Low complexity" evidence="10">
    <location>
        <begin position="411"/>
        <end position="421"/>
    </location>
</feature>
<dbReference type="GO" id="GO:0008270">
    <property type="term" value="F:zinc ion binding"/>
    <property type="evidence" value="ECO:0007669"/>
    <property type="project" value="UniProtKB-KW"/>
</dbReference>
<feature type="compositionally biased region" description="Low complexity" evidence="10">
    <location>
        <begin position="294"/>
        <end position="304"/>
    </location>
</feature>
<feature type="compositionally biased region" description="Polar residues" evidence="10">
    <location>
        <begin position="310"/>
        <end position="323"/>
    </location>
</feature>
<dbReference type="CDD" id="cd12438">
    <property type="entry name" value="RRM_CNOT4"/>
    <property type="match status" value="1"/>
</dbReference>
<keyword evidence="4" id="KW-0862">Zinc</keyword>
<dbReference type="CDD" id="cd16618">
    <property type="entry name" value="mRING-HC-C4C4_CNOT4"/>
    <property type="match status" value="1"/>
</dbReference>
<keyword evidence="6" id="KW-0175">Coiled coil</keyword>
<feature type="compositionally biased region" description="Low complexity" evidence="10">
    <location>
        <begin position="520"/>
        <end position="530"/>
    </location>
</feature>
<dbReference type="SUPFAM" id="SSF57850">
    <property type="entry name" value="RING/U-box"/>
    <property type="match status" value="1"/>
</dbReference>
<feature type="region of interest" description="Disordered" evidence="10">
    <location>
        <begin position="550"/>
        <end position="569"/>
    </location>
</feature>
<keyword evidence="2" id="KW-0479">Metal-binding</keyword>
<dbReference type="FunFam" id="3.30.40.10:FF:000006">
    <property type="entry name" value="CCR4-NOT transcription complex subunit 4"/>
    <property type="match status" value="1"/>
</dbReference>
<dbReference type="InterPro" id="IPR013083">
    <property type="entry name" value="Znf_RING/FYVE/PHD"/>
</dbReference>
<feature type="compositionally biased region" description="Low complexity" evidence="10">
    <location>
        <begin position="496"/>
        <end position="505"/>
    </location>
</feature>
<dbReference type="OrthoDB" id="1923159at2759"/>
<feature type="compositionally biased region" description="Low complexity" evidence="10">
    <location>
        <begin position="452"/>
        <end position="468"/>
    </location>
</feature>
<feature type="compositionally biased region" description="Pro residues" evidence="10">
    <location>
        <begin position="273"/>
        <end position="284"/>
    </location>
</feature>
<dbReference type="InterPro" id="IPR003954">
    <property type="entry name" value="RRM_euk-type"/>
</dbReference>
<dbReference type="EMBL" id="BRYA01000652">
    <property type="protein sequence ID" value="GMI27898.1"/>
    <property type="molecule type" value="Genomic_DNA"/>
</dbReference>
<gene>
    <name evidence="13" type="ORF">TrCOL_g11612</name>
</gene>
<organism evidence="13 14">
    <name type="scientific">Triparma columacea</name>
    <dbReference type="NCBI Taxonomy" id="722753"/>
    <lineage>
        <taxon>Eukaryota</taxon>
        <taxon>Sar</taxon>
        <taxon>Stramenopiles</taxon>
        <taxon>Ochrophyta</taxon>
        <taxon>Bolidophyceae</taxon>
        <taxon>Parmales</taxon>
        <taxon>Triparmaceae</taxon>
        <taxon>Triparma</taxon>
    </lineage>
</organism>
<dbReference type="InterPro" id="IPR034261">
    <property type="entry name" value="CNOT4_RRM"/>
</dbReference>
<evidence type="ECO:0000313" key="14">
    <source>
        <dbReference type="Proteomes" id="UP001165065"/>
    </source>
</evidence>
<feature type="region of interest" description="Disordered" evidence="10">
    <location>
        <begin position="379"/>
        <end position="530"/>
    </location>
</feature>
<name>A0A9W7G1N1_9STRA</name>
<dbReference type="PANTHER" id="PTHR12603">
    <property type="entry name" value="CCR4-NOT TRANSCRIPTION COMPLEX RELATED"/>
    <property type="match status" value="1"/>
</dbReference>
<dbReference type="Pfam" id="PF14570">
    <property type="entry name" value="zf-RING_4"/>
    <property type="match status" value="1"/>
</dbReference>
<evidence type="ECO:0000256" key="9">
    <source>
        <dbReference type="PROSITE-ProRule" id="PRU00176"/>
    </source>
</evidence>
<feature type="domain" description="RRM" evidence="12">
    <location>
        <begin position="115"/>
        <end position="203"/>
    </location>
</feature>
<dbReference type="InterPro" id="IPR039780">
    <property type="entry name" value="Mot2"/>
</dbReference>
<dbReference type="Proteomes" id="UP001165065">
    <property type="component" value="Unassembled WGS sequence"/>
</dbReference>
<feature type="region of interest" description="Disordered" evidence="10">
    <location>
        <begin position="74"/>
        <end position="101"/>
    </location>
</feature>
<feature type="region of interest" description="Disordered" evidence="10">
    <location>
        <begin position="643"/>
        <end position="690"/>
    </location>
</feature>
<dbReference type="GO" id="GO:0003723">
    <property type="term" value="F:RNA binding"/>
    <property type="evidence" value="ECO:0007669"/>
    <property type="project" value="UniProtKB-UniRule"/>
</dbReference>
<keyword evidence="7" id="KW-0539">Nucleus</keyword>
<dbReference type="GO" id="GO:0030014">
    <property type="term" value="C:CCR4-NOT complex"/>
    <property type="evidence" value="ECO:0007669"/>
    <property type="project" value="InterPro"/>
</dbReference>
<evidence type="ECO:0000256" key="4">
    <source>
        <dbReference type="ARBA" id="ARBA00022833"/>
    </source>
</evidence>
<feature type="compositionally biased region" description="Basic and acidic residues" evidence="10">
    <location>
        <begin position="74"/>
        <end position="84"/>
    </location>
</feature>
<accession>A0A9W7G1N1</accession>
<dbReference type="GO" id="GO:0004842">
    <property type="term" value="F:ubiquitin-protein transferase activity"/>
    <property type="evidence" value="ECO:0007669"/>
    <property type="project" value="InterPro"/>
</dbReference>
<keyword evidence="5 9" id="KW-0694">RNA-binding</keyword>
<feature type="region of interest" description="Disordered" evidence="10">
    <location>
        <begin position="261"/>
        <end position="331"/>
    </location>
</feature>
<dbReference type="Gene3D" id="3.30.70.330">
    <property type="match status" value="1"/>
</dbReference>
<keyword evidence="14" id="KW-1185">Reference proteome</keyword>
<dbReference type="InterPro" id="IPR039515">
    <property type="entry name" value="NOT4_mRING-HC-C4C4"/>
</dbReference>
<feature type="compositionally biased region" description="Low complexity" evidence="10">
    <location>
        <begin position="667"/>
        <end position="676"/>
    </location>
</feature>
<dbReference type="InterPro" id="IPR001841">
    <property type="entry name" value="Znf_RING"/>
</dbReference>
<sequence length="822" mass="84732">MGDSGDDVCPLCCEELDISDQQFYPCKCGYQICMWCWHKIKETENGKCPACRTDYGDNPHEFSEVDLGDVVKAQKEKKAQDKLSRQSQSRPTSDSAAPKPLDRASLANMRVIRRNLVYCVGLPPSMSSSETLKSASHFGQYGRITKVVLNRTPQANGGPRGAPPPTTSAYVTFHHPLDALCCILSLDGFYLDNRNVRCSYGTSKYCSAFIKNVRCNNPDCTYLHYLGSEEDTFTKQEIQAGYVTSGRDQAQKIIAGKNRVRVGGGGVSGTGKSPPPGTAILPPPKYDETLRPSTGGTTAATAAAQGVQDGKNNTQQTMTSGIPQGNAGVGGQMGVPQVGGGVVSGIHHGNQPVGGVGPTPAQSAAAVVAGGVSAASVVAGRGGGRGQQGGGGRGGQGKGGINRSPGMTPIQQQQGNGYRQGVQGGQQQGGGGRGTRQQDVRQSKNSPNLNPQVQRGVQRGGREQQTGIGQVGGKNNGGAKNGGGGKGTLKGGVGVGTVNQQQVGGNNIGGGKKQNNHLHNNTAPAGPNNNNDVNDTNVLKNNVASNQPIGAARHNPFGAPAAPKPSRDRTVETNLFGSGGIGGTKDLFMTKNLGVDIGIGGGGIGDGFSGGIGGGWGRSGMPLAPLAGGNNNRGMPLAGTHRSNQGGIMQSNNQSMNTTSQQPPPTTQHSSIWSGSPGQGSTGSIGGGFFETGGGSSSALANMLGINLPTGHGSLREVVTTTSDDRGDFNDFNDFNDFSKVTGAPGMGLGLDRGEKGGGMQPKASPVMQREKGNNVNVRVHHGKVNSAAAAAAKNMTLAQREGEGQQGTANMRRRVWGTKYE</sequence>
<dbReference type="GO" id="GO:0005634">
    <property type="term" value="C:nucleus"/>
    <property type="evidence" value="ECO:0007669"/>
    <property type="project" value="UniProtKB-SubCell"/>
</dbReference>
<evidence type="ECO:0000313" key="13">
    <source>
        <dbReference type="EMBL" id="GMI27898.1"/>
    </source>
</evidence>
<dbReference type="SMART" id="SM00361">
    <property type="entry name" value="RRM_1"/>
    <property type="match status" value="1"/>
</dbReference>
<dbReference type="PROSITE" id="PS50089">
    <property type="entry name" value="ZF_RING_2"/>
    <property type="match status" value="1"/>
</dbReference>
<proteinExistence type="predicted"/>
<dbReference type="SUPFAM" id="SSF54928">
    <property type="entry name" value="RNA-binding domain, RBD"/>
    <property type="match status" value="1"/>
</dbReference>
<feature type="compositionally biased region" description="Gly residues" evidence="10">
    <location>
        <begin position="380"/>
        <end position="400"/>
    </location>
</feature>
<dbReference type="AlphaFoldDB" id="A0A9W7G1N1"/>
<evidence type="ECO:0000256" key="7">
    <source>
        <dbReference type="ARBA" id="ARBA00023242"/>
    </source>
</evidence>
<dbReference type="Gene3D" id="3.30.40.10">
    <property type="entry name" value="Zinc/RING finger domain, C3HC4 (zinc finger)"/>
    <property type="match status" value="1"/>
</dbReference>
<evidence type="ECO:0000256" key="8">
    <source>
        <dbReference type="PROSITE-ProRule" id="PRU00175"/>
    </source>
</evidence>
<keyword evidence="3 8" id="KW-0863">Zinc-finger</keyword>
<feature type="compositionally biased region" description="Polar residues" evidence="10">
    <location>
        <begin position="643"/>
        <end position="657"/>
    </location>
</feature>
<evidence type="ECO:0000256" key="2">
    <source>
        <dbReference type="ARBA" id="ARBA00022723"/>
    </source>
</evidence>
<dbReference type="InterPro" id="IPR000504">
    <property type="entry name" value="RRM_dom"/>
</dbReference>
<comment type="caution">
    <text evidence="13">The sequence shown here is derived from an EMBL/GenBank/DDBJ whole genome shotgun (WGS) entry which is preliminary data.</text>
</comment>
<dbReference type="GO" id="GO:0016567">
    <property type="term" value="P:protein ubiquitination"/>
    <property type="evidence" value="ECO:0007669"/>
    <property type="project" value="TreeGrafter"/>
</dbReference>
<dbReference type="InterPro" id="IPR035979">
    <property type="entry name" value="RBD_domain_sf"/>
</dbReference>
<comment type="subcellular location">
    <subcellularLocation>
        <location evidence="1">Nucleus</location>
    </subcellularLocation>
</comment>
<feature type="compositionally biased region" description="Polar residues" evidence="10">
    <location>
        <begin position="85"/>
        <end position="95"/>
    </location>
</feature>
<evidence type="ECO:0000259" key="11">
    <source>
        <dbReference type="PROSITE" id="PS50089"/>
    </source>
</evidence>
<feature type="compositionally biased region" description="Gly residues" evidence="10">
    <location>
        <begin position="469"/>
        <end position="495"/>
    </location>
</feature>
<evidence type="ECO:0000256" key="1">
    <source>
        <dbReference type="ARBA" id="ARBA00004123"/>
    </source>
</evidence>
<dbReference type="PROSITE" id="PS50102">
    <property type="entry name" value="RRM"/>
    <property type="match status" value="1"/>
</dbReference>
<evidence type="ECO:0000256" key="5">
    <source>
        <dbReference type="ARBA" id="ARBA00022884"/>
    </source>
</evidence>
<evidence type="ECO:0000259" key="12">
    <source>
        <dbReference type="PROSITE" id="PS50102"/>
    </source>
</evidence>
<evidence type="ECO:0000256" key="3">
    <source>
        <dbReference type="ARBA" id="ARBA00022771"/>
    </source>
</evidence>
<evidence type="ECO:0000256" key="10">
    <source>
        <dbReference type="SAM" id="MobiDB-lite"/>
    </source>
</evidence>
<protein>
    <recommendedName>
        <fullName evidence="15">CCR4-NOT transcription complex subunit 4</fullName>
    </recommendedName>
</protein>
<feature type="domain" description="RING-type" evidence="11">
    <location>
        <begin position="9"/>
        <end position="52"/>
    </location>
</feature>
<dbReference type="InterPro" id="IPR012677">
    <property type="entry name" value="Nucleotide-bd_a/b_plait_sf"/>
</dbReference>
<reference evidence="14" key="1">
    <citation type="journal article" date="2023" name="Commun. Biol.">
        <title>Genome analysis of Parmales, the sister group of diatoms, reveals the evolutionary specialization of diatoms from phago-mixotrophs to photoautotrophs.</title>
        <authorList>
            <person name="Ban H."/>
            <person name="Sato S."/>
            <person name="Yoshikawa S."/>
            <person name="Yamada K."/>
            <person name="Nakamura Y."/>
            <person name="Ichinomiya M."/>
            <person name="Sato N."/>
            <person name="Blanc-Mathieu R."/>
            <person name="Endo H."/>
            <person name="Kuwata A."/>
            <person name="Ogata H."/>
        </authorList>
    </citation>
    <scope>NUCLEOTIDE SEQUENCE [LARGE SCALE GENOMIC DNA]</scope>
</reference>
<dbReference type="PANTHER" id="PTHR12603:SF0">
    <property type="entry name" value="CCR4-NOT TRANSCRIPTION COMPLEX SUBUNIT 4"/>
    <property type="match status" value="1"/>
</dbReference>
<evidence type="ECO:0000256" key="6">
    <source>
        <dbReference type="ARBA" id="ARBA00023054"/>
    </source>
</evidence>